<accession>A0A561XC63</accession>
<evidence type="ECO:0000256" key="1">
    <source>
        <dbReference type="SAM" id="SignalP"/>
    </source>
</evidence>
<dbReference type="Pfam" id="PF13557">
    <property type="entry name" value="Phenol_MetA_deg"/>
    <property type="match status" value="1"/>
</dbReference>
<protein>
    <recommendedName>
        <fullName evidence="4">Outer membrane beta-barrel porin/alpha-amylase</fullName>
    </recommendedName>
</protein>
<reference evidence="2 3" key="1">
    <citation type="journal article" date="2015" name="Stand. Genomic Sci.">
        <title>Genomic Encyclopedia of Bacterial and Archaeal Type Strains, Phase III: the genomes of soil and plant-associated and newly described type strains.</title>
        <authorList>
            <person name="Whitman W.B."/>
            <person name="Woyke T."/>
            <person name="Klenk H.P."/>
            <person name="Zhou Y."/>
            <person name="Lilburn T.G."/>
            <person name="Beck B.J."/>
            <person name="De Vos P."/>
            <person name="Vandamme P."/>
            <person name="Eisen J.A."/>
            <person name="Garrity G."/>
            <person name="Hugenholtz P."/>
            <person name="Kyrpides N.C."/>
        </authorList>
    </citation>
    <scope>NUCLEOTIDE SEQUENCE [LARGE SCALE GENOMIC DNA]</scope>
    <source>
        <strain evidence="2 3">DSM 64</strain>
    </source>
</reference>
<evidence type="ECO:0000313" key="3">
    <source>
        <dbReference type="Proteomes" id="UP000321485"/>
    </source>
</evidence>
<comment type="caution">
    <text evidence="2">The sequence shown here is derived from an EMBL/GenBank/DDBJ whole genome shotgun (WGS) entry which is preliminary data.</text>
</comment>
<name>A0A561XC63_ACIDE</name>
<dbReference type="InterPro" id="IPR025737">
    <property type="entry name" value="FApF"/>
</dbReference>
<dbReference type="Proteomes" id="UP000321485">
    <property type="component" value="Unassembled WGS sequence"/>
</dbReference>
<sequence length="303" mass="32253">MKTVLSRAGQAAGCMLLSLLSAPQAQAFEGGVSPFPVGSTGEYVAGLPPIPGLFVLEQVHHTTSSGLYDNHGDKRPIPFKLSATSATTRLLASYDMTVLGARLYSQLVIPAVSLRTDVAGHGERHSGVANITVSPAVLRWSLTDKTYAVAGLDIALPNGSYDPHRPSVSTGYTSVQPVLGIRHTDPSGLDIGLINRLMVNRENSTTHYRSGSGYVGEFTAGWNVGPWKMGMVGSYLHQFTDDKQGGATIQNNRARSFALGPSLNYNAGPFSVSLSYQRGLYAANTTKNNVLGIGIAIPLWIKH</sequence>
<gene>
    <name evidence="2" type="ORF">ATF69_4060</name>
</gene>
<keyword evidence="1" id="KW-0732">Signal</keyword>
<proteinExistence type="predicted"/>
<dbReference type="EMBL" id="VJWE01000017">
    <property type="protein sequence ID" value="TWG33708.1"/>
    <property type="molecule type" value="Genomic_DNA"/>
</dbReference>
<organism evidence="2 3">
    <name type="scientific">Acidovorax delafieldii</name>
    <name type="common">Pseudomonas delafieldii</name>
    <dbReference type="NCBI Taxonomy" id="47920"/>
    <lineage>
        <taxon>Bacteria</taxon>
        <taxon>Pseudomonadati</taxon>
        <taxon>Pseudomonadota</taxon>
        <taxon>Betaproteobacteria</taxon>
        <taxon>Burkholderiales</taxon>
        <taxon>Comamonadaceae</taxon>
        <taxon>Acidovorax</taxon>
    </lineage>
</organism>
<evidence type="ECO:0008006" key="4">
    <source>
        <dbReference type="Google" id="ProtNLM"/>
    </source>
</evidence>
<dbReference type="GeneID" id="51113102"/>
<dbReference type="RefSeq" id="WP_244303775.1">
    <property type="nucleotide sequence ID" value="NZ_VJWE01000017.1"/>
</dbReference>
<feature type="signal peptide" evidence="1">
    <location>
        <begin position="1"/>
        <end position="27"/>
    </location>
</feature>
<dbReference type="AlphaFoldDB" id="A0A561XC63"/>
<evidence type="ECO:0000313" key="2">
    <source>
        <dbReference type="EMBL" id="TWG33708.1"/>
    </source>
</evidence>
<feature type="chain" id="PRO_5021972037" description="Outer membrane beta-barrel porin/alpha-amylase" evidence="1">
    <location>
        <begin position="28"/>
        <end position="303"/>
    </location>
</feature>